<evidence type="ECO:0000313" key="5">
    <source>
        <dbReference type="EMBL" id="SDG74437.1"/>
    </source>
</evidence>
<feature type="domain" description="Mandelate racemase/muconate lactonizing enzyme C-terminal" evidence="4">
    <location>
        <begin position="141"/>
        <end position="241"/>
    </location>
</feature>
<dbReference type="CDD" id="cd03316">
    <property type="entry name" value="MR_like"/>
    <property type="match status" value="1"/>
</dbReference>
<dbReference type="RefSeq" id="WP_090596890.1">
    <property type="nucleotide sequence ID" value="NZ_FNCS01000007.1"/>
</dbReference>
<dbReference type="SFLD" id="SFLDS00001">
    <property type="entry name" value="Enolase"/>
    <property type="match status" value="1"/>
</dbReference>
<dbReference type="Proteomes" id="UP000199495">
    <property type="component" value="Unassembled WGS sequence"/>
</dbReference>
<organism evidence="5 6">
    <name type="scientific">Pelagibacterium luteolum</name>
    <dbReference type="NCBI Taxonomy" id="440168"/>
    <lineage>
        <taxon>Bacteria</taxon>
        <taxon>Pseudomonadati</taxon>
        <taxon>Pseudomonadota</taxon>
        <taxon>Alphaproteobacteria</taxon>
        <taxon>Hyphomicrobiales</taxon>
        <taxon>Devosiaceae</taxon>
        <taxon>Pelagibacterium</taxon>
    </lineage>
</organism>
<sequence length="391" mass="43934">MKIANITTSLHRHEIDLPGIGESIETRMFVFVEIELEDGRKGMGVTGSFLPWATMPCIREHIFPLIKGMDVRHTEAIHSKVWKQLNNRSYTGVIVNALSAIDIACWDLRGKDANQSISELLGGYSREAMTYATFGYPFFDEQQIADYAKKFLAEGHTMLKMVVGGEPTRTWKDDIRRVQAARDAIGPDVDLMIDANCWFNPHDAFMLAKGVEDCNLKWFEEPIQQNDARALADLRSRVQVPIAAGQMEGWRWRFRELVMHHAVDVLQPNVLYNGGYTEALKAAHLAQAFNLPMANGGGWPIFNMHILAGVMNGGPVEFHYGMWMTGKHFFDGTPDPVNGKMTIPDRPGLGFTPKYDALKDGEIKNPEDSRLKGRDAHGYLLREAIEAQKSA</sequence>
<dbReference type="PANTHER" id="PTHR13794:SF58">
    <property type="entry name" value="MITOCHONDRIAL ENOLASE SUPERFAMILY MEMBER 1"/>
    <property type="match status" value="1"/>
</dbReference>
<reference evidence="5 6" key="1">
    <citation type="submission" date="2016-10" db="EMBL/GenBank/DDBJ databases">
        <authorList>
            <person name="de Groot N.N."/>
        </authorList>
    </citation>
    <scope>NUCLEOTIDE SEQUENCE [LARGE SCALE GENOMIC DNA]</scope>
    <source>
        <strain evidence="5 6">CGMCC 1.10267</strain>
    </source>
</reference>
<dbReference type="InterPro" id="IPR029065">
    <property type="entry name" value="Enolase_C-like"/>
</dbReference>
<dbReference type="OrthoDB" id="9802699at2"/>
<dbReference type="Gene3D" id="3.30.390.10">
    <property type="entry name" value="Enolase-like, N-terminal domain"/>
    <property type="match status" value="1"/>
</dbReference>
<evidence type="ECO:0000256" key="2">
    <source>
        <dbReference type="ARBA" id="ARBA00022723"/>
    </source>
</evidence>
<protein>
    <submittedName>
        <fullName evidence="5">L-alanine-DL-glutamate epimerase</fullName>
    </submittedName>
</protein>
<accession>A0A1G7WR45</accession>
<dbReference type="Pfam" id="PF02746">
    <property type="entry name" value="MR_MLE_N"/>
    <property type="match status" value="1"/>
</dbReference>
<keyword evidence="3" id="KW-0460">Magnesium</keyword>
<dbReference type="GO" id="GO:0016052">
    <property type="term" value="P:carbohydrate catabolic process"/>
    <property type="evidence" value="ECO:0007669"/>
    <property type="project" value="TreeGrafter"/>
</dbReference>
<dbReference type="STRING" id="440168.SAMN04487974_10766"/>
<dbReference type="InterPro" id="IPR036849">
    <property type="entry name" value="Enolase-like_C_sf"/>
</dbReference>
<evidence type="ECO:0000256" key="3">
    <source>
        <dbReference type="ARBA" id="ARBA00022842"/>
    </source>
</evidence>
<dbReference type="AlphaFoldDB" id="A0A1G7WR45"/>
<dbReference type="InterPro" id="IPR046945">
    <property type="entry name" value="RHMD-like"/>
</dbReference>
<dbReference type="InterPro" id="IPR013341">
    <property type="entry name" value="Mandelate_racemase_N_dom"/>
</dbReference>
<comment type="cofactor">
    <cofactor evidence="1">
        <name>Mg(2+)</name>
        <dbReference type="ChEBI" id="CHEBI:18420"/>
    </cofactor>
</comment>
<gene>
    <name evidence="5" type="ORF">SAMN04487974_10766</name>
</gene>
<keyword evidence="6" id="KW-1185">Reference proteome</keyword>
<dbReference type="SUPFAM" id="SSF51604">
    <property type="entry name" value="Enolase C-terminal domain-like"/>
    <property type="match status" value="1"/>
</dbReference>
<dbReference type="PANTHER" id="PTHR13794">
    <property type="entry name" value="ENOLASE SUPERFAMILY, MANDELATE RACEMASE"/>
    <property type="match status" value="1"/>
</dbReference>
<keyword evidence="2" id="KW-0479">Metal-binding</keyword>
<dbReference type="GO" id="GO:0016836">
    <property type="term" value="F:hydro-lyase activity"/>
    <property type="evidence" value="ECO:0007669"/>
    <property type="project" value="TreeGrafter"/>
</dbReference>
<dbReference type="InterPro" id="IPR013342">
    <property type="entry name" value="Mandelate_racemase_C"/>
</dbReference>
<dbReference type="EMBL" id="FNCS01000007">
    <property type="protein sequence ID" value="SDG74437.1"/>
    <property type="molecule type" value="Genomic_DNA"/>
</dbReference>
<dbReference type="SMART" id="SM00922">
    <property type="entry name" value="MR_MLE"/>
    <property type="match status" value="1"/>
</dbReference>
<dbReference type="Gene3D" id="3.20.20.120">
    <property type="entry name" value="Enolase-like C-terminal domain"/>
    <property type="match status" value="1"/>
</dbReference>
<dbReference type="InterPro" id="IPR029017">
    <property type="entry name" value="Enolase-like_N"/>
</dbReference>
<evidence type="ECO:0000259" key="4">
    <source>
        <dbReference type="SMART" id="SM00922"/>
    </source>
</evidence>
<evidence type="ECO:0000256" key="1">
    <source>
        <dbReference type="ARBA" id="ARBA00001946"/>
    </source>
</evidence>
<name>A0A1G7WR45_9HYPH</name>
<dbReference type="Pfam" id="PF13378">
    <property type="entry name" value="MR_MLE_C"/>
    <property type="match status" value="1"/>
</dbReference>
<proteinExistence type="predicted"/>
<evidence type="ECO:0000313" key="6">
    <source>
        <dbReference type="Proteomes" id="UP000199495"/>
    </source>
</evidence>
<dbReference type="GO" id="GO:0000287">
    <property type="term" value="F:magnesium ion binding"/>
    <property type="evidence" value="ECO:0007669"/>
    <property type="project" value="TreeGrafter"/>
</dbReference>
<dbReference type="SUPFAM" id="SSF54826">
    <property type="entry name" value="Enolase N-terminal domain-like"/>
    <property type="match status" value="1"/>
</dbReference>